<sequence length="314" mass="36045">MGRGLANLDPGEPSKQVINAMPGFMYDITDTPAKLEQRLQSITQIYNTIGDVIPHAKYIFTRIHFAALLVMPERHLQKESVGDYYLKPALHWDHFRQFVEIWLGFFLKDRVEFGVTTQGSNPEEIVTCLQRDANLCPLTCSAYPVAAHIIPYIATATYQHMDFIAKSKDWIAKIVGDEDLDRGLKEHPEFPYYCLRGLGFADRAWNMLSLDPEIVEHWRKARCAFKYIGKTLINEKTTELTFEFRWLPVNRLHPKEVASKNMSEIRYMFDPASNADESSTPRAAPPMDIPSGKRFNVQVRTVDAPKMVFAMDLQ</sequence>
<dbReference type="OrthoDB" id="5416097at2759"/>
<comment type="caution">
    <text evidence="1">The sequence shown here is derived from an EMBL/GenBank/DDBJ whole genome shotgun (WGS) entry which is preliminary data.</text>
</comment>
<reference evidence="1 2" key="1">
    <citation type="journal article" date="2021" name="Nat. Commun.">
        <title>Genetic determinants of endophytism in the Arabidopsis root mycobiome.</title>
        <authorList>
            <person name="Mesny F."/>
            <person name="Miyauchi S."/>
            <person name="Thiergart T."/>
            <person name="Pickel B."/>
            <person name="Atanasova L."/>
            <person name="Karlsson M."/>
            <person name="Huettel B."/>
            <person name="Barry K.W."/>
            <person name="Haridas S."/>
            <person name="Chen C."/>
            <person name="Bauer D."/>
            <person name="Andreopoulos W."/>
            <person name="Pangilinan J."/>
            <person name="LaButti K."/>
            <person name="Riley R."/>
            <person name="Lipzen A."/>
            <person name="Clum A."/>
            <person name="Drula E."/>
            <person name="Henrissat B."/>
            <person name="Kohler A."/>
            <person name="Grigoriev I.V."/>
            <person name="Martin F.M."/>
            <person name="Hacquard S."/>
        </authorList>
    </citation>
    <scope>NUCLEOTIDE SEQUENCE [LARGE SCALE GENOMIC DNA]</scope>
    <source>
        <strain evidence="1 2">MPI-CAGE-CH-0241</strain>
    </source>
</reference>
<dbReference type="EMBL" id="JAGPYM010000010">
    <property type="protein sequence ID" value="KAH6889911.1"/>
    <property type="molecule type" value="Genomic_DNA"/>
</dbReference>
<proteinExistence type="predicted"/>
<organism evidence="1 2">
    <name type="scientific">Thelonectria olida</name>
    <dbReference type="NCBI Taxonomy" id="1576542"/>
    <lineage>
        <taxon>Eukaryota</taxon>
        <taxon>Fungi</taxon>
        <taxon>Dikarya</taxon>
        <taxon>Ascomycota</taxon>
        <taxon>Pezizomycotina</taxon>
        <taxon>Sordariomycetes</taxon>
        <taxon>Hypocreomycetidae</taxon>
        <taxon>Hypocreales</taxon>
        <taxon>Nectriaceae</taxon>
        <taxon>Thelonectria</taxon>
    </lineage>
</organism>
<name>A0A9P8W7J0_9HYPO</name>
<evidence type="ECO:0000313" key="2">
    <source>
        <dbReference type="Proteomes" id="UP000777438"/>
    </source>
</evidence>
<dbReference type="Proteomes" id="UP000777438">
    <property type="component" value="Unassembled WGS sequence"/>
</dbReference>
<evidence type="ECO:0008006" key="3">
    <source>
        <dbReference type="Google" id="ProtNLM"/>
    </source>
</evidence>
<gene>
    <name evidence="1" type="ORF">B0T10DRAFT_561482</name>
</gene>
<accession>A0A9P8W7J0</accession>
<protein>
    <recommendedName>
        <fullName evidence="3">HNH nuclease domain-containing protein</fullName>
    </recommendedName>
</protein>
<evidence type="ECO:0000313" key="1">
    <source>
        <dbReference type="EMBL" id="KAH6889911.1"/>
    </source>
</evidence>
<dbReference type="AlphaFoldDB" id="A0A9P8W7J0"/>
<keyword evidence="2" id="KW-1185">Reference proteome</keyword>